<feature type="non-terminal residue" evidence="3">
    <location>
        <position position="1"/>
    </location>
</feature>
<protein>
    <recommendedName>
        <fullName evidence="2">RNA-polymerase II-associated protein 3-like C-terminal domain-containing protein</fullName>
    </recommendedName>
</protein>
<feature type="domain" description="RNA-polymerase II-associated protein 3-like C-terminal" evidence="2">
    <location>
        <begin position="129"/>
        <end position="212"/>
    </location>
</feature>
<organism evidence="3 4">
    <name type="scientific">Oryctes borbonicus</name>
    <dbReference type="NCBI Taxonomy" id="1629725"/>
    <lineage>
        <taxon>Eukaryota</taxon>
        <taxon>Metazoa</taxon>
        <taxon>Ecdysozoa</taxon>
        <taxon>Arthropoda</taxon>
        <taxon>Hexapoda</taxon>
        <taxon>Insecta</taxon>
        <taxon>Pterygota</taxon>
        <taxon>Neoptera</taxon>
        <taxon>Endopterygota</taxon>
        <taxon>Coleoptera</taxon>
        <taxon>Polyphaga</taxon>
        <taxon>Scarabaeiformia</taxon>
        <taxon>Scarabaeidae</taxon>
        <taxon>Dynastinae</taxon>
        <taxon>Oryctes</taxon>
    </lineage>
</organism>
<dbReference type="PANTHER" id="PTHR47329:SF1">
    <property type="entry name" value="OS05G0129900 PROTEIN"/>
    <property type="match status" value="1"/>
</dbReference>
<name>A0A0T6ATD0_9SCAR</name>
<accession>A0A0T6ATD0</accession>
<sequence length="246" mass="28581">NEHTEDEGEIKSFDDPLLRRHDKDSIQLFQSIHKPPKFRSKKPLKRVEIIDVDLETEKFYLSNKLEDATENKDTESGENENNQNEGSEKNNVSLLRSQITQSVKTEKNDENLETEKNVNVLEDLNLPVPKTSVQFYNSWKTINNEQSRKKYLLKINPKDFKSIFKESLESKPFSDIVAILSENCGDTTLDLYSYLMGLTEVKRFGALIMFMSLIDKKNLLNIVDHLKQNNRYSSADIDNLVKLYEL</sequence>
<feature type="compositionally biased region" description="Basic and acidic residues" evidence="1">
    <location>
        <begin position="65"/>
        <end position="75"/>
    </location>
</feature>
<dbReference type="Proteomes" id="UP000051574">
    <property type="component" value="Unassembled WGS sequence"/>
</dbReference>
<keyword evidence="4" id="KW-1185">Reference proteome</keyword>
<comment type="caution">
    <text evidence="3">The sequence shown here is derived from an EMBL/GenBank/DDBJ whole genome shotgun (WGS) entry which is preliminary data.</text>
</comment>
<gene>
    <name evidence="3" type="ORF">AMK59_8189</name>
</gene>
<dbReference type="InterPro" id="IPR025986">
    <property type="entry name" value="RPAP3-like_C"/>
</dbReference>
<evidence type="ECO:0000313" key="3">
    <source>
        <dbReference type="EMBL" id="KRT78313.1"/>
    </source>
</evidence>
<feature type="compositionally biased region" description="Low complexity" evidence="1">
    <location>
        <begin position="79"/>
        <end position="91"/>
    </location>
</feature>
<dbReference type="OrthoDB" id="2942533at2759"/>
<reference evidence="3 4" key="1">
    <citation type="submission" date="2015-09" db="EMBL/GenBank/DDBJ databases">
        <title>Draft genome of the scarab beetle Oryctes borbonicus.</title>
        <authorList>
            <person name="Meyer J.M."/>
            <person name="Markov G.V."/>
            <person name="Baskaran P."/>
            <person name="Herrmann M."/>
            <person name="Sommer R.J."/>
            <person name="Roedelsperger C."/>
        </authorList>
    </citation>
    <scope>NUCLEOTIDE SEQUENCE [LARGE SCALE GENOMIC DNA]</scope>
    <source>
        <strain evidence="3">OB123</strain>
        <tissue evidence="3">Whole animal</tissue>
    </source>
</reference>
<evidence type="ECO:0000256" key="1">
    <source>
        <dbReference type="SAM" id="MobiDB-lite"/>
    </source>
</evidence>
<evidence type="ECO:0000313" key="4">
    <source>
        <dbReference type="Proteomes" id="UP000051574"/>
    </source>
</evidence>
<dbReference type="Pfam" id="PF13877">
    <property type="entry name" value="RPAP3_C"/>
    <property type="match status" value="1"/>
</dbReference>
<dbReference type="AlphaFoldDB" id="A0A0T6ATD0"/>
<evidence type="ECO:0000259" key="2">
    <source>
        <dbReference type="Pfam" id="PF13877"/>
    </source>
</evidence>
<proteinExistence type="predicted"/>
<dbReference type="EMBL" id="LJIG01022868">
    <property type="protein sequence ID" value="KRT78313.1"/>
    <property type="molecule type" value="Genomic_DNA"/>
</dbReference>
<dbReference type="PANTHER" id="PTHR47329">
    <property type="entry name" value="OS05G0129900 PROTEIN"/>
    <property type="match status" value="1"/>
</dbReference>
<feature type="region of interest" description="Disordered" evidence="1">
    <location>
        <begin position="65"/>
        <end position="94"/>
    </location>
</feature>